<dbReference type="PANTHER" id="PTHR43575:SF1">
    <property type="entry name" value="PROTEIN ABCI7, CHLOROPLASTIC"/>
    <property type="match status" value="1"/>
</dbReference>
<dbReference type="InterPro" id="IPR000825">
    <property type="entry name" value="SUF_FeS_clus_asmbl_SufBD_core"/>
</dbReference>
<dbReference type="STRING" id="314278.NB231_04910"/>
<protein>
    <submittedName>
        <fullName evidence="4">FeS assembly protein SufD</fullName>
    </submittedName>
</protein>
<proteinExistence type="inferred from homology"/>
<dbReference type="eggNOG" id="COG0719">
    <property type="taxonomic scope" value="Bacteria"/>
</dbReference>
<dbReference type="InterPro" id="IPR037284">
    <property type="entry name" value="SUF_FeS_clus_asmbl_SufBD_sf"/>
</dbReference>
<dbReference type="HOGENOM" id="CLU_026231_5_2_6"/>
<sequence length="443" mass="48814">MEAIAEQKSVYLQDYEAHSAHQDAPEWLARLRQHGIECFEAQGFPGRKVEAWRKTDLTPVLREHFVPASGPGQMGPELLEKVGVLGQVHRLVFVDGWFDPGLSDVDKLPNGLTLAPLSEYGERLPAVIQEALGGFVDTETHPFTALNTAFFRDGAIMHVARGATVEQPVVVVHLLTPEADRRAVYPRTVLVAEEASQVTLIEQFVGADEPFALNCPVTEIVARQGANVDYYKVQEEGAGSAHLGAVHAETFRDATVHIHSLACGAKLARTDIYANLIGPGADVTLNGLYLTTGRQYCDHHTWVNHKAEHGTSRQVFKGVLQGRSETVFDGLVKVFERAQKIDAQQQNRNLLLGKLALAHSNPRLEIHADDVKCSHGSTVGKLDDEALFYLNTRGIGLDEAQGLLTFAFAAEMLKPIRLDRLYQYERQLLLQRLPGAELTGEVL</sequence>
<evidence type="ECO:0000313" key="5">
    <source>
        <dbReference type="Proteomes" id="UP000003374"/>
    </source>
</evidence>
<comment type="similarity">
    <text evidence="1">Belongs to the iron-sulfur cluster assembly SufBD family.</text>
</comment>
<dbReference type="NCBIfam" id="TIGR01981">
    <property type="entry name" value="sufD"/>
    <property type="match status" value="1"/>
</dbReference>
<evidence type="ECO:0000259" key="3">
    <source>
        <dbReference type="Pfam" id="PF19295"/>
    </source>
</evidence>
<evidence type="ECO:0000313" key="4">
    <source>
        <dbReference type="EMBL" id="EAR22221.1"/>
    </source>
</evidence>
<gene>
    <name evidence="4" type="ORF">NB231_04910</name>
</gene>
<dbReference type="Pfam" id="PF19295">
    <property type="entry name" value="SufBD_N"/>
    <property type="match status" value="1"/>
</dbReference>
<accession>A4BQ66</accession>
<dbReference type="SUPFAM" id="SSF101960">
    <property type="entry name" value="Stabilizer of iron transporter SufD"/>
    <property type="match status" value="1"/>
</dbReference>
<dbReference type="AlphaFoldDB" id="A4BQ66"/>
<dbReference type="PANTHER" id="PTHR43575">
    <property type="entry name" value="PROTEIN ABCI7, CHLOROPLASTIC"/>
    <property type="match status" value="1"/>
</dbReference>
<dbReference type="Proteomes" id="UP000003374">
    <property type="component" value="Unassembled WGS sequence"/>
</dbReference>
<dbReference type="InterPro" id="IPR045595">
    <property type="entry name" value="SufBD_N"/>
</dbReference>
<feature type="domain" description="SUF system FeS cluster assembly SufBD core" evidence="2">
    <location>
        <begin position="180"/>
        <end position="408"/>
    </location>
</feature>
<dbReference type="InterPro" id="IPR055346">
    <property type="entry name" value="Fe-S_cluster_assembly_SufBD"/>
</dbReference>
<dbReference type="EMBL" id="AAOF01000004">
    <property type="protein sequence ID" value="EAR22221.1"/>
    <property type="molecule type" value="Genomic_DNA"/>
</dbReference>
<dbReference type="GO" id="GO:0016226">
    <property type="term" value="P:iron-sulfur cluster assembly"/>
    <property type="evidence" value="ECO:0007669"/>
    <property type="project" value="InterPro"/>
</dbReference>
<evidence type="ECO:0000256" key="1">
    <source>
        <dbReference type="ARBA" id="ARBA00043967"/>
    </source>
</evidence>
<evidence type="ECO:0000259" key="2">
    <source>
        <dbReference type="Pfam" id="PF01458"/>
    </source>
</evidence>
<dbReference type="OrthoDB" id="9768262at2"/>
<name>A4BQ66_9GAMM</name>
<dbReference type="Pfam" id="PF01458">
    <property type="entry name" value="SUFBD_core"/>
    <property type="match status" value="1"/>
</dbReference>
<keyword evidence="5" id="KW-1185">Reference proteome</keyword>
<dbReference type="RefSeq" id="WP_005000213.1">
    <property type="nucleotide sequence ID" value="NZ_CH672427.1"/>
</dbReference>
<dbReference type="InterPro" id="IPR011542">
    <property type="entry name" value="SUF_FeS_clus_asmbl_SufD"/>
</dbReference>
<reference evidence="4 5" key="1">
    <citation type="submission" date="2006-02" db="EMBL/GenBank/DDBJ databases">
        <authorList>
            <person name="Waterbury J."/>
            <person name="Ferriera S."/>
            <person name="Johnson J."/>
            <person name="Kravitz S."/>
            <person name="Halpern A."/>
            <person name="Remington K."/>
            <person name="Beeson K."/>
            <person name="Tran B."/>
            <person name="Rogers Y.-H."/>
            <person name="Friedman R."/>
            <person name="Venter J.C."/>
        </authorList>
    </citation>
    <scope>NUCLEOTIDE SEQUENCE [LARGE SCALE GENOMIC DNA]</scope>
    <source>
        <strain evidence="4 5">Nb-231</strain>
    </source>
</reference>
<comment type="caution">
    <text evidence="4">The sequence shown here is derived from an EMBL/GenBank/DDBJ whole genome shotgun (WGS) entry which is preliminary data.</text>
</comment>
<organism evidence="4 5">
    <name type="scientific">Nitrococcus mobilis Nb-231</name>
    <dbReference type="NCBI Taxonomy" id="314278"/>
    <lineage>
        <taxon>Bacteria</taxon>
        <taxon>Pseudomonadati</taxon>
        <taxon>Pseudomonadota</taxon>
        <taxon>Gammaproteobacteria</taxon>
        <taxon>Chromatiales</taxon>
        <taxon>Ectothiorhodospiraceae</taxon>
        <taxon>Nitrococcus</taxon>
    </lineage>
</organism>
<feature type="domain" description="SUF system FeS cluster assembly SufBD N-terminal" evidence="3">
    <location>
        <begin position="10"/>
        <end position="170"/>
    </location>
</feature>